<reference evidence="1" key="1">
    <citation type="submission" date="2016-10" db="EMBL/GenBank/DDBJ databases">
        <title>CRISPR-Cas defence system in Roseofilum reptotaenium: evidence of a bacteriophage-cyanobacterium arms race in the coral black band disease.</title>
        <authorList>
            <person name="Buerger P."/>
            <person name="Wood-Charlson E.M."/>
            <person name="Weynberg K.D."/>
            <person name="Willis B."/>
            <person name="Van Oppen M.J."/>
        </authorList>
    </citation>
    <scope>NUCLEOTIDE SEQUENCE [LARGE SCALE GENOMIC DNA]</scope>
    <source>
        <strain evidence="1">AO1-A</strain>
    </source>
</reference>
<protein>
    <submittedName>
        <fullName evidence="1">Uncharacterized protein</fullName>
    </submittedName>
</protein>
<comment type="caution">
    <text evidence="1">The sequence shown here is derived from an EMBL/GenBank/DDBJ whole genome shotgun (WGS) entry which is preliminary data.</text>
</comment>
<dbReference type="EMBL" id="MLAW01000036">
    <property type="protein sequence ID" value="OJJ24168.1"/>
    <property type="molecule type" value="Genomic_DNA"/>
</dbReference>
<dbReference type="Proteomes" id="UP000183940">
    <property type="component" value="Unassembled WGS sequence"/>
</dbReference>
<evidence type="ECO:0000313" key="1">
    <source>
        <dbReference type="EMBL" id="OJJ24168.1"/>
    </source>
</evidence>
<name>A0A1L9QNA7_9CYAN</name>
<accession>A0A1L9QNA7</accession>
<dbReference type="AlphaFoldDB" id="A0A1L9QNA7"/>
<dbReference type="STRING" id="1925591.BI308_18040"/>
<organism evidence="1 2">
    <name type="scientific">Roseofilum reptotaenium AO1-A</name>
    <dbReference type="NCBI Taxonomy" id="1925591"/>
    <lineage>
        <taxon>Bacteria</taxon>
        <taxon>Bacillati</taxon>
        <taxon>Cyanobacteriota</taxon>
        <taxon>Cyanophyceae</taxon>
        <taxon>Desertifilales</taxon>
        <taxon>Desertifilaceae</taxon>
        <taxon>Roseofilum</taxon>
    </lineage>
</organism>
<keyword evidence="2" id="KW-1185">Reference proteome</keyword>
<gene>
    <name evidence="1" type="ORF">BI308_18040</name>
</gene>
<evidence type="ECO:0000313" key="2">
    <source>
        <dbReference type="Proteomes" id="UP000183940"/>
    </source>
</evidence>
<proteinExistence type="predicted"/>
<sequence>MPLPIVAGLMGLGRWAVSGLGIAIAGTANAAVSHINTNKSLKKQAELAENRHAIEKASKEGDHQLQRELFEKRRALELQMLQVNRETQLLIVQEQRENARRQSWYQKRVDNWPLKLVPEDIVEAYPNRKPTPIRVILAPPEIDYDRFRGSSGEQYLNFEMYVAQRIRSVFDRHFPLDCDDRPIELLDRSWDSSRFGGGSTIRTLFGQLKSEPIIILESEVCHNKINCSSYLILSEVEGILLQQSTGVSTGSISATWAIRLLALFGLTIEAMHCSNLKKGGMVLQQKLSTILERLTGFYYFLILTSLNLCE</sequence>